<organism evidence="1 2">
    <name type="scientific">Rhodoferax aquaticus</name>
    <dbReference type="NCBI Taxonomy" id="2527691"/>
    <lineage>
        <taxon>Bacteria</taxon>
        <taxon>Pseudomonadati</taxon>
        <taxon>Pseudomonadota</taxon>
        <taxon>Betaproteobacteria</taxon>
        <taxon>Burkholderiales</taxon>
        <taxon>Comamonadaceae</taxon>
        <taxon>Rhodoferax</taxon>
    </lineage>
</organism>
<reference evidence="2" key="1">
    <citation type="submission" date="2019-02" db="EMBL/GenBank/DDBJ databases">
        <title>Complete genome sequence of Rhodoferax sp. Gr-4.</title>
        <authorList>
            <person name="Jin L."/>
        </authorList>
    </citation>
    <scope>NUCLEOTIDE SEQUENCE [LARGE SCALE GENOMIC DNA]</scope>
    <source>
        <strain evidence="2">Gr-4</strain>
    </source>
</reference>
<name>A0A515ERI3_9BURK</name>
<dbReference type="AlphaFoldDB" id="A0A515ERI3"/>
<evidence type="ECO:0000313" key="2">
    <source>
        <dbReference type="Proteomes" id="UP000317365"/>
    </source>
</evidence>
<keyword evidence="2" id="KW-1185">Reference proteome</keyword>
<dbReference type="RefSeq" id="WP_142812446.1">
    <property type="nucleotide sequence ID" value="NZ_CP036282.1"/>
</dbReference>
<evidence type="ECO:0000313" key="1">
    <source>
        <dbReference type="EMBL" id="QDL55287.1"/>
    </source>
</evidence>
<reference evidence="2" key="2">
    <citation type="journal article" date="2020" name="Int. J. Syst. Evol. Microbiol.">
        <title>Genomic insights into a novel species Rhodoferax aquaticus sp. nov., isolated from freshwater.</title>
        <authorList>
            <person name="Li T."/>
            <person name="Zhuo Y."/>
            <person name="Jin C.Z."/>
            <person name="Wu X."/>
            <person name="Ko S.R."/>
            <person name="Jin F.J."/>
            <person name="Ahn C.Y."/>
            <person name="Oh H.M."/>
            <person name="Lee H.G."/>
            <person name="Jin L."/>
        </authorList>
    </citation>
    <scope>NUCLEOTIDE SEQUENCE [LARGE SCALE GENOMIC DNA]</scope>
    <source>
        <strain evidence="2">Gr-4</strain>
    </source>
</reference>
<proteinExistence type="predicted"/>
<accession>A0A515ERI3</accession>
<sequence length="252" mass="27371">MTQHSLQGRTDKELLWFQRRSFLQAAASWTALGGFSAAHAQSRSNVVERVGDAMVNGRLMLEGQSVQTGDHIVTGPASNLIFVIGNSAFHVRQNSSLMVERGATLNAVSVLRMLTGAVISVWGKGSSRQIVTPTLTAGIRGTGVYTEIFAEQAGRSYFCNCYGTVDMSAGPDSVVSKSDYHQAFWGEVQAKDGRWLSPAKAINHSDEELEYLARLAGQQTSWEIMGKKGVKDGKGYMDDKPGQMHPAMKTPL</sequence>
<dbReference type="EMBL" id="CP036282">
    <property type="protein sequence ID" value="QDL55287.1"/>
    <property type="molecule type" value="Genomic_DNA"/>
</dbReference>
<dbReference type="Proteomes" id="UP000317365">
    <property type="component" value="Chromosome"/>
</dbReference>
<dbReference type="PROSITE" id="PS51318">
    <property type="entry name" value="TAT"/>
    <property type="match status" value="1"/>
</dbReference>
<gene>
    <name evidence="1" type="ORF">EXZ61_14550</name>
</gene>
<protein>
    <submittedName>
        <fullName evidence="1">Iron dicitrate transport regulator FecR</fullName>
    </submittedName>
</protein>
<dbReference type="InterPro" id="IPR006311">
    <property type="entry name" value="TAT_signal"/>
</dbReference>
<dbReference type="KEGG" id="rhg:EXZ61_14550"/>